<feature type="non-terminal residue" evidence="2">
    <location>
        <position position="226"/>
    </location>
</feature>
<dbReference type="EMBL" id="AJWZ01009621">
    <property type="protein sequence ID" value="EKC50768.1"/>
    <property type="molecule type" value="Genomic_DNA"/>
</dbReference>
<accession>K1RZG2</accession>
<proteinExistence type="predicted"/>
<gene>
    <name evidence="2" type="ORF">OBE_13965</name>
</gene>
<name>K1RZG2_9ZZZZ</name>
<dbReference type="Pfam" id="PF11193">
    <property type="entry name" value="DUF2812"/>
    <property type="match status" value="1"/>
</dbReference>
<sequence length="226" mass="25387">MTKARCTPLWQPIPCPLSDIEGLESWLGDMAAQGLVPVTIGQNFARFRCSQPKAVRYRLNAKPAPETFLESAPGTPDGEERALAQECGWYYVTAVGDFFLYACEDRDAPELNTDPQVQALSLRYAKRQVFAPAGLLAYWLVTFWVRYAMGVWHTPVIDFVELGWLSFCYLGLLAAALVSVVHNTVLLYRFSARLTRGAEPERHKNWRKGAGRYLVGRVLAALLFVL</sequence>
<evidence type="ECO:0000313" key="2">
    <source>
        <dbReference type="EMBL" id="EKC50768.1"/>
    </source>
</evidence>
<evidence type="ECO:0000256" key="1">
    <source>
        <dbReference type="SAM" id="Phobius"/>
    </source>
</evidence>
<dbReference type="InterPro" id="IPR021359">
    <property type="entry name" value="DUF2812"/>
</dbReference>
<dbReference type="AlphaFoldDB" id="K1RZG2"/>
<keyword evidence="1" id="KW-0472">Membrane</keyword>
<organism evidence="2">
    <name type="scientific">human gut metagenome</name>
    <dbReference type="NCBI Taxonomy" id="408170"/>
    <lineage>
        <taxon>unclassified sequences</taxon>
        <taxon>metagenomes</taxon>
        <taxon>organismal metagenomes</taxon>
    </lineage>
</organism>
<comment type="caution">
    <text evidence="2">The sequence shown here is derived from an EMBL/GenBank/DDBJ whole genome shotgun (WGS) entry which is preliminary data.</text>
</comment>
<evidence type="ECO:0008006" key="3">
    <source>
        <dbReference type="Google" id="ProtNLM"/>
    </source>
</evidence>
<feature type="transmembrane region" description="Helical" evidence="1">
    <location>
        <begin position="164"/>
        <end position="188"/>
    </location>
</feature>
<reference evidence="2" key="1">
    <citation type="journal article" date="2013" name="Environ. Microbiol.">
        <title>Microbiota from the distal guts of lean and obese adolescents exhibit partial functional redundancy besides clear differences in community structure.</title>
        <authorList>
            <person name="Ferrer M."/>
            <person name="Ruiz A."/>
            <person name="Lanza F."/>
            <person name="Haange S.B."/>
            <person name="Oberbach A."/>
            <person name="Till H."/>
            <person name="Bargiela R."/>
            <person name="Campoy C."/>
            <person name="Segura M.T."/>
            <person name="Richter M."/>
            <person name="von Bergen M."/>
            <person name="Seifert J."/>
            <person name="Suarez A."/>
        </authorList>
    </citation>
    <scope>NUCLEOTIDE SEQUENCE</scope>
</reference>
<keyword evidence="1" id="KW-1133">Transmembrane helix</keyword>
<keyword evidence="1" id="KW-0812">Transmembrane</keyword>
<protein>
    <recommendedName>
        <fullName evidence="3">DUF2812 domain-containing protein</fullName>
    </recommendedName>
</protein>
<feature type="transmembrane region" description="Helical" evidence="1">
    <location>
        <begin position="129"/>
        <end position="152"/>
    </location>
</feature>